<dbReference type="PROSITE" id="PS00627">
    <property type="entry name" value="GHMP_KINASES_ATP"/>
    <property type="match status" value="1"/>
</dbReference>
<dbReference type="InterPro" id="IPR020568">
    <property type="entry name" value="Ribosomal_Su5_D2-typ_SF"/>
</dbReference>
<dbReference type="PANTHER" id="PTHR20861:SF1">
    <property type="entry name" value="HOMOSERINE KINASE"/>
    <property type="match status" value="1"/>
</dbReference>
<dbReference type="OrthoDB" id="195231at2759"/>
<accession>A0A813E086</accession>
<dbReference type="AlphaFoldDB" id="A0A813E086"/>
<keyword evidence="9" id="KW-1185">Reference proteome</keyword>
<keyword evidence="5" id="KW-0067">ATP-binding</keyword>
<keyword evidence="2" id="KW-0808">Transferase</keyword>
<dbReference type="SUPFAM" id="SSF54211">
    <property type="entry name" value="Ribosomal protein S5 domain 2-like"/>
    <property type="match status" value="1"/>
</dbReference>
<dbReference type="Pfam" id="PF00288">
    <property type="entry name" value="GHMP_kinases_N"/>
    <property type="match status" value="1"/>
</dbReference>
<organism evidence="8 9">
    <name type="scientific">Polarella glacialis</name>
    <name type="common">Dinoflagellate</name>
    <dbReference type="NCBI Taxonomy" id="89957"/>
    <lineage>
        <taxon>Eukaryota</taxon>
        <taxon>Sar</taxon>
        <taxon>Alveolata</taxon>
        <taxon>Dinophyceae</taxon>
        <taxon>Suessiales</taxon>
        <taxon>Suessiaceae</taxon>
        <taxon>Polarella</taxon>
    </lineage>
</organism>
<evidence type="ECO:0000256" key="4">
    <source>
        <dbReference type="ARBA" id="ARBA00022777"/>
    </source>
</evidence>
<evidence type="ECO:0000256" key="5">
    <source>
        <dbReference type="ARBA" id="ARBA00022840"/>
    </source>
</evidence>
<feature type="non-terminal residue" evidence="8">
    <location>
        <position position="432"/>
    </location>
</feature>
<dbReference type="InterPro" id="IPR014721">
    <property type="entry name" value="Ribsml_uS5_D2-typ_fold_subgr"/>
</dbReference>
<dbReference type="InterPro" id="IPR006204">
    <property type="entry name" value="GHMP_kinase_N_dom"/>
</dbReference>
<evidence type="ECO:0000313" key="8">
    <source>
        <dbReference type="EMBL" id="CAE8592087.1"/>
    </source>
</evidence>
<dbReference type="InterPro" id="IPR036554">
    <property type="entry name" value="GHMP_kinase_C_sf"/>
</dbReference>
<comment type="caution">
    <text evidence="8">The sequence shown here is derived from an EMBL/GenBank/DDBJ whole genome shotgun (WGS) entry which is preliminary data.</text>
</comment>
<dbReference type="GO" id="GO:0008652">
    <property type="term" value="P:amino acid biosynthetic process"/>
    <property type="evidence" value="ECO:0007669"/>
    <property type="project" value="UniProtKB-KW"/>
</dbReference>
<proteinExistence type="predicted"/>
<dbReference type="EMBL" id="CAJNNV010005451">
    <property type="protein sequence ID" value="CAE8592087.1"/>
    <property type="molecule type" value="Genomic_DNA"/>
</dbReference>
<gene>
    <name evidence="8" type="ORF">PGLA1383_LOCUS10745</name>
</gene>
<protein>
    <recommendedName>
        <fullName evidence="7">GHMP kinase N-terminal domain-containing protein</fullName>
    </recommendedName>
</protein>
<dbReference type="PRINTS" id="PR00958">
    <property type="entry name" value="HOMSERKINASE"/>
</dbReference>
<evidence type="ECO:0000313" key="9">
    <source>
        <dbReference type="Proteomes" id="UP000654075"/>
    </source>
</evidence>
<dbReference type="GO" id="GO:0005524">
    <property type="term" value="F:ATP binding"/>
    <property type="evidence" value="ECO:0007669"/>
    <property type="project" value="UniProtKB-KW"/>
</dbReference>
<evidence type="ECO:0000256" key="2">
    <source>
        <dbReference type="ARBA" id="ARBA00022679"/>
    </source>
</evidence>
<reference evidence="8" key="1">
    <citation type="submission" date="2021-02" db="EMBL/GenBank/DDBJ databases">
        <authorList>
            <person name="Dougan E. K."/>
            <person name="Rhodes N."/>
            <person name="Thang M."/>
            <person name="Chan C."/>
        </authorList>
    </citation>
    <scope>NUCLEOTIDE SEQUENCE</scope>
</reference>
<evidence type="ECO:0000256" key="6">
    <source>
        <dbReference type="SAM" id="MobiDB-lite"/>
    </source>
</evidence>
<keyword evidence="3" id="KW-0547">Nucleotide-binding</keyword>
<feature type="region of interest" description="Disordered" evidence="6">
    <location>
        <begin position="1"/>
        <end position="49"/>
    </location>
</feature>
<dbReference type="PANTHER" id="PTHR20861">
    <property type="entry name" value="HOMOSERINE/4-DIPHOSPHOCYTIDYL-2-C-METHYL-D-ERYTHRITOL KINASE"/>
    <property type="match status" value="1"/>
</dbReference>
<dbReference type="Proteomes" id="UP000654075">
    <property type="component" value="Unassembled WGS sequence"/>
</dbReference>
<name>A0A813E086_POLGL</name>
<dbReference type="GO" id="GO:0016301">
    <property type="term" value="F:kinase activity"/>
    <property type="evidence" value="ECO:0007669"/>
    <property type="project" value="UniProtKB-KW"/>
</dbReference>
<dbReference type="SUPFAM" id="SSF55060">
    <property type="entry name" value="GHMP Kinase, C-terminal domain"/>
    <property type="match status" value="1"/>
</dbReference>
<keyword evidence="1" id="KW-0028">Amino-acid biosynthesis</keyword>
<evidence type="ECO:0000259" key="7">
    <source>
        <dbReference type="Pfam" id="PF00288"/>
    </source>
</evidence>
<evidence type="ECO:0000256" key="1">
    <source>
        <dbReference type="ARBA" id="ARBA00022605"/>
    </source>
</evidence>
<keyword evidence="4" id="KW-0418">Kinase</keyword>
<dbReference type="InterPro" id="IPR006203">
    <property type="entry name" value="GHMP_knse_ATP-bd_CS"/>
</dbReference>
<dbReference type="Gene3D" id="3.30.70.890">
    <property type="entry name" value="GHMP kinase, C-terminal domain"/>
    <property type="match status" value="1"/>
</dbReference>
<feature type="domain" description="GHMP kinase N-terminal" evidence="7">
    <location>
        <begin position="277"/>
        <end position="354"/>
    </location>
</feature>
<sequence>MASKGASIRKEVRQWTSGCGHRAPPASGSRDLDPAGLRQTNPEEAETPVSVAGDISQAFTVQGPQQALAMMLGLKLIENRAWRIPSGWYAIHVGGQRGSEWGLRAAEFHPALPSEDELGDFFSSVVGLLHLSDQRSVEQCNGHTWAYGPVCHVVSAAVRLPVPIRQWGNPGLWSLSAELRSRIAEQLQHPSCRLVCHDLSPLGPPESRPELVLMKILYGARTVPAVPASRRAAKVATFKPPPPGLNYFVMPPPPHAGSAILPRDVSNLVGVVKGVEAAYAAIGQQVPTLHYRTLNRIPFAKGMGSSSAAIVSGILAGLALAGFNLQVKHEEELLQIATNIEGHPDNVAPCIYGGMQLGIHNGTRWWTDRVTMPHGLMCVVFCPDHATETSEARSLLKAQVDLKEAVFNCGRASLLVAAFATGNLEWLRVATE</sequence>
<dbReference type="Gene3D" id="3.30.230.10">
    <property type="match status" value="1"/>
</dbReference>
<evidence type="ECO:0000256" key="3">
    <source>
        <dbReference type="ARBA" id="ARBA00022741"/>
    </source>
</evidence>